<sequence>MNKQKKLQHHKNIATGLLLLMLCIYITVVFLLKSHPQLSFLGYIKAFTEAAMVGALADWFAVTALFRKPLNINIPHTNLIEQRKKDIGDNLGVFVVDNFLTPQQIRPYITNINIASFLINWLSNDKNKSFITDNASQLLKKLVDNHKNTIETHIISQFPPIIPTFIAQTIAKKVTEGLNNYIITLANDPTELNNTVEKLIHQLKTNEALQHKMNKWVQKMAYQFVLKNRTEVSTLISSTITNWEGRALSEKLELEVGKDLQFIRINGTLVGGLVGLLIYTFTQFL</sequence>
<accession>A0ABS3PZA9</accession>
<dbReference type="PANTHER" id="PTHR38442:SF1">
    <property type="entry name" value="INNER MEMBRANE PROTEIN"/>
    <property type="match status" value="1"/>
</dbReference>
<dbReference type="Proteomes" id="UP000681610">
    <property type="component" value="Unassembled WGS sequence"/>
</dbReference>
<feature type="transmembrane region" description="Helical" evidence="1">
    <location>
        <begin position="44"/>
        <end position="66"/>
    </location>
</feature>
<dbReference type="PANTHER" id="PTHR38442">
    <property type="entry name" value="INNER MEMBRANE PROTEIN-RELATED"/>
    <property type="match status" value="1"/>
</dbReference>
<evidence type="ECO:0000313" key="2">
    <source>
        <dbReference type="EMBL" id="MBO1884668.1"/>
    </source>
</evidence>
<dbReference type="InterPro" id="IPR007383">
    <property type="entry name" value="DUF445"/>
</dbReference>
<name>A0ABS3PZA9_9FLAO</name>
<dbReference type="EMBL" id="JAGDYP010000007">
    <property type="protein sequence ID" value="MBO1884668.1"/>
    <property type="molecule type" value="Genomic_DNA"/>
</dbReference>
<keyword evidence="1" id="KW-0812">Transmembrane</keyword>
<evidence type="ECO:0000313" key="3">
    <source>
        <dbReference type="Proteomes" id="UP000681610"/>
    </source>
</evidence>
<dbReference type="Pfam" id="PF04286">
    <property type="entry name" value="DUF445"/>
    <property type="match status" value="1"/>
</dbReference>
<feature type="transmembrane region" description="Helical" evidence="1">
    <location>
        <begin position="262"/>
        <end position="282"/>
    </location>
</feature>
<evidence type="ECO:0000256" key="1">
    <source>
        <dbReference type="SAM" id="Phobius"/>
    </source>
</evidence>
<gene>
    <name evidence="2" type="ORF">J4N46_09650</name>
</gene>
<organism evidence="2 3">
    <name type="scientific">Capnocytophaga bilenii</name>
    <dbReference type="NCBI Taxonomy" id="2819369"/>
    <lineage>
        <taxon>Bacteria</taxon>
        <taxon>Pseudomonadati</taxon>
        <taxon>Bacteroidota</taxon>
        <taxon>Flavobacteriia</taxon>
        <taxon>Flavobacteriales</taxon>
        <taxon>Flavobacteriaceae</taxon>
        <taxon>Capnocytophaga</taxon>
    </lineage>
</organism>
<keyword evidence="3" id="KW-1185">Reference proteome</keyword>
<feature type="transmembrane region" description="Helical" evidence="1">
    <location>
        <begin position="12"/>
        <end position="32"/>
    </location>
</feature>
<keyword evidence="1" id="KW-1133">Transmembrane helix</keyword>
<dbReference type="RefSeq" id="WP_208059119.1">
    <property type="nucleotide sequence ID" value="NZ_JAGDYP010000007.1"/>
</dbReference>
<comment type="caution">
    <text evidence="2">The sequence shown here is derived from an EMBL/GenBank/DDBJ whole genome shotgun (WGS) entry which is preliminary data.</text>
</comment>
<keyword evidence="1" id="KW-0472">Membrane</keyword>
<reference evidence="2 3" key="1">
    <citation type="submission" date="2021-03" db="EMBL/GenBank/DDBJ databases">
        <title>Isolation and description of Capnocytophaga bilenii sp. nov., a novel Capnocytophaga species, isolated from a gingivitis subject.</title>
        <authorList>
            <person name="Antezack A."/>
            <person name="Monnet-Corti V."/>
            <person name="La Scola B."/>
        </authorList>
    </citation>
    <scope>NUCLEOTIDE SEQUENCE [LARGE SCALE GENOMIC DNA]</scope>
    <source>
        <strain evidence="2 3">Marseille-Q4570</strain>
    </source>
</reference>
<proteinExistence type="predicted"/>
<protein>
    <submittedName>
        <fullName evidence="2">DUF445 family protein</fullName>
    </submittedName>
</protein>